<dbReference type="KEGG" id="pms:KNP414_01853"/>
<evidence type="ECO:0000313" key="1">
    <source>
        <dbReference type="EMBL" id="AEI40415.1"/>
    </source>
</evidence>
<organism evidence="1 2">
    <name type="scientific">Paenibacillus mucilaginosus (strain KNP414)</name>
    <dbReference type="NCBI Taxonomy" id="1036673"/>
    <lineage>
        <taxon>Bacteria</taxon>
        <taxon>Bacillati</taxon>
        <taxon>Bacillota</taxon>
        <taxon>Bacilli</taxon>
        <taxon>Bacillales</taxon>
        <taxon>Paenibacillaceae</taxon>
        <taxon>Paenibacillus</taxon>
    </lineage>
</organism>
<gene>
    <name evidence="1" type="ordered locus">KNP414_01853</name>
</gene>
<evidence type="ECO:0000313" key="2">
    <source>
        <dbReference type="Proteomes" id="UP000006620"/>
    </source>
</evidence>
<dbReference type="AlphaFoldDB" id="F8FQR0"/>
<sequence length="42" mass="4247">MAAVLREIIEAKSQAAAATEAANRSIGSKIFGSFGGGSVYES</sequence>
<protein>
    <submittedName>
        <fullName evidence="1">Uncharacterized protein</fullName>
    </submittedName>
</protein>
<proteinExistence type="predicted"/>
<dbReference type="PATRIC" id="fig|1036673.3.peg.1648"/>
<name>F8FQR0_PAEMK</name>
<reference evidence="1 2" key="2">
    <citation type="journal article" date="2013" name="Genome Announc.">
        <title>Genome Sequence of Growth-Improving Paenibacillus mucilaginosus Strain KNP414.</title>
        <authorList>
            <person name="Lu J.J."/>
            <person name="Wang J.F."/>
            <person name="Hu X.F."/>
        </authorList>
    </citation>
    <scope>NUCLEOTIDE SEQUENCE [LARGE SCALE GENOMIC DNA]</scope>
    <source>
        <strain evidence="1 2">KNP414</strain>
    </source>
</reference>
<accession>F8FQR0</accession>
<dbReference type="HOGENOM" id="CLU_3255049_0_0_9"/>
<dbReference type="EMBL" id="CP002869">
    <property type="protein sequence ID" value="AEI40415.1"/>
    <property type="molecule type" value="Genomic_DNA"/>
</dbReference>
<reference evidence="2" key="1">
    <citation type="submission" date="2011-06" db="EMBL/GenBank/DDBJ databases">
        <title>Complete genome sequence of Paenibacillus mucilaginosus KNP414.</title>
        <authorList>
            <person name="Wang J."/>
            <person name="Hu S."/>
            <person name="Hu X."/>
            <person name="Zhang B."/>
            <person name="Dong D."/>
            <person name="Zhang S."/>
            <person name="Zhao K."/>
            <person name="Wu D."/>
        </authorList>
    </citation>
    <scope>NUCLEOTIDE SEQUENCE [LARGE SCALE GENOMIC DNA]</scope>
    <source>
        <strain evidence="2">KNP414</strain>
    </source>
</reference>
<dbReference type="Proteomes" id="UP000006620">
    <property type="component" value="Chromosome"/>
</dbReference>